<gene>
    <name evidence="1" type="ORF">GCM10022409_04100</name>
</gene>
<comment type="caution">
    <text evidence="1">The sequence shown here is derived from an EMBL/GenBank/DDBJ whole genome shotgun (WGS) entry which is preliminary data.</text>
</comment>
<dbReference type="RefSeq" id="WP_345049691.1">
    <property type="nucleotide sequence ID" value="NZ_BAABDK010000001.1"/>
</dbReference>
<accession>A0ABP7TAN5</accession>
<sequence length="241" mass="26872">MTSTPYPDDAAVGLDERWHAFFYSLCQVHEVPGLPAGLALPVLSTNGLWYDDAFATADASSQFTVFQLVDGRLTFSGDPRLFRGHAAIAAFRAQLEADWVQHEAQYLAATTAEQLLSSATMPALPAAETGLDAGYYFETFRSFRYVRAQFRRTGRFRSINAWLRGWKEEPGAFFLPASHPDFRAAHEEALVNQEYVLPGFDLPRLQPVGLAPASPYFTDGNSTLVYFDSAQQRLVQVNQYS</sequence>
<organism evidence="1 2">
    <name type="scientific">Hymenobacter glaciei</name>
    <dbReference type="NCBI Taxonomy" id="877209"/>
    <lineage>
        <taxon>Bacteria</taxon>
        <taxon>Pseudomonadati</taxon>
        <taxon>Bacteroidota</taxon>
        <taxon>Cytophagia</taxon>
        <taxon>Cytophagales</taxon>
        <taxon>Hymenobacteraceae</taxon>
        <taxon>Hymenobacter</taxon>
    </lineage>
</organism>
<evidence type="ECO:0000313" key="1">
    <source>
        <dbReference type="EMBL" id="GAA4023430.1"/>
    </source>
</evidence>
<name>A0ABP7TAN5_9BACT</name>
<protein>
    <submittedName>
        <fullName evidence="1">Uncharacterized protein</fullName>
    </submittedName>
</protein>
<reference evidence="2" key="1">
    <citation type="journal article" date="2019" name="Int. J. Syst. Evol. Microbiol.">
        <title>The Global Catalogue of Microorganisms (GCM) 10K type strain sequencing project: providing services to taxonomists for standard genome sequencing and annotation.</title>
        <authorList>
            <consortium name="The Broad Institute Genomics Platform"/>
            <consortium name="The Broad Institute Genome Sequencing Center for Infectious Disease"/>
            <person name="Wu L."/>
            <person name="Ma J."/>
        </authorList>
    </citation>
    <scope>NUCLEOTIDE SEQUENCE [LARGE SCALE GENOMIC DNA]</scope>
    <source>
        <strain evidence="2">JCM 17225</strain>
    </source>
</reference>
<dbReference type="Proteomes" id="UP001501469">
    <property type="component" value="Unassembled WGS sequence"/>
</dbReference>
<keyword evidence="2" id="KW-1185">Reference proteome</keyword>
<proteinExistence type="predicted"/>
<dbReference type="EMBL" id="BAABDK010000001">
    <property type="protein sequence ID" value="GAA4023430.1"/>
    <property type="molecule type" value="Genomic_DNA"/>
</dbReference>
<evidence type="ECO:0000313" key="2">
    <source>
        <dbReference type="Proteomes" id="UP001501469"/>
    </source>
</evidence>